<evidence type="ECO:0000256" key="2">
    <source>
        <dbReference type="SAM" id="MobiDB-lite"/>
    </source>
</evidence>
<dbReference type="Gene3D" id="2.70.70.10">
    <property type="entry name" value="Glucose Permease (Domain IIA)"/>
    <property type="match status" value="1"/>
</dbReference>
<feature type="region of interest" description="Disordered" evidence="2">
    <location>
        <begin position="123"/>
        <end position="164"/>
    </location>
</feature>
<evidence type="ECO:0000256" key="1">
    <source>
        <dbReference type="ARBA" id="ARBA00022729"/>
    </source>
</evidence>
<feature type="compositionally biased region" description="Pro residues" evidence="2">
    <location>
        <begin position="439"/>
        <end position="449"/>
    </location>
</feature>
<keyword evidence="1" id="KW-0732">Signal</keyword>
<dbReference type="GO" id="GO:0004222">
    <property type="term" value="F:metalloendopeptidase activity"/>
    <property type="evidence" value="ECO:0007669"/>
    <property type="project" value="TreeGrafter"/>
</dbReference>
<feature type="region of interest" description="Disordered" evidence="2">
    <location>
        <begin position="431"/>
        <end position="453"/>
    </location>
</feature>
<dbReference type="InterPro" id="IPR011055">
    <property type="entry name" value="Dup_hybrid_motif"/>
</dbReference>
<dbReference type="Pfam" id="PF01551">
    <property type="entry name" value="Peptidase_M23"/>
    <property type="match status" value="1"/>
</dbReference>
<feature type="compositionally biased region" description="Low complexity" evidence="2">
    <location>
        <begin position="155"/>
        <end position="164"/>
    </location>
</feature>
<dbReference type="HOGENOM" id="CLU_031108_0_0_7"/>
<evidence type="ECO:0000259" key="4">
    <source>
        <dbReference type="Pfam" id="PF10135"/>
    </source>
</evidence>
<evidence type="ECO:0000259" key="3">
    <source>
        <dbReference type="Pfam" id="PF01551"/>
    </source>
</evidence>
<dbReference type="Proteomes" id="UP000009173">
    <property type="component" value="Chromosome"/>
</dbReference>
<proteinExistence type="predicted"/>
<organism evidence="5 6">
    <name type="scientific">Nitratidesulfovibrio vulgaris (strain DP4)</name>
    <name type="common">Desulfovibrio vulgaris</name>
    <dbReference type="NCBI Taxonomy" id="391774"/>
    <lineage>
        <taxon>Bacteria</taxon>
        <taxon>Pseudomonadati</taxon>
        <taxon>Thermodesulfobacteriota</taxon>
        <taxon>Desulfovibrionia</taxon>
        <taxon>Desulfovibrionales</taxon>
        <taxon>Desulfovibrionaceae</taxon>
        <taxon>Nitratidesulfovibrio</taxon>
    </lineage>
</organism>
<name>A0A0H3AAJ2_NITV4</name>
<evidence type="ECO:0000313" key="5">
    <source>
        <dbReference type="EMBL" id="ABM29440.1"/>
    </source>
</evidence>
<protein>
    <submittedName>
        <fullName evidence="5">Peptidase M23B</fullName>
    </submittedName>
</protein>
<dbReference type="KEGG" id="dvl:Dvul_2424"/>
<feature type="domain" description="Flagellar protein FlgJ N-terminal" evidence="4">
    <location>
        <begin position="62"/>
        <end position="108"/>
    </location>
</feature>
<dbReference type="InterPro" id="IPR019301">
    <property type="entry name" value="Flagellar_prot_FlgJ_N"/>
</dbReference>
<accession>A0A0H3AAJ2</accession>
<reference evidence="6" key="1">
    <citation type="journal article" date="2009" name="Environ. Microbiol.">
        <title>Contribution of mobile genetic elements to Desulfovibrio vulgaris genome plasticity.</title>
        <authorList>
            <person name="Walker C.B."/>
            <person name="Stolyar S."/>
            <person name="Chivian D."/>
            <person name="Pinel N."/>
            <person name="Gabster J.A."/>
            <person name="Dehal P.S."/>
            <person name="He Z."/>
            <person name="Yang Z.K."/>
            <person name="Yen H.C."/>
            <person name="Zhou J."/>
            <person name="Wall J.D."/>
            <person name="Hazen T.C."/>
            <person name="Arkin A.P."/>
            <person name="Stahl D.A."/>
        </authorList>
    </citation>
    <scope>NUCLEOTIDE SEQUENCE [LARGE SCALE GENOMIC DNA]</scope>
    <source>
        <strain evidence="6">DP4</strain>
    </source>
</reference>
<dbReference type="CDD" id="cd12797">
    <property type="entry name" value="M23_peptidase"/>
    <property type="match status" value="1"/>
</dbReference>
<feature type="region of interest" description="Disordered" evidence="2">
    <location>
        <begin position="177"/>
        <end position="245"/>
    </location>
</feature>
<dbReference type="InterPro" id="IPR016047">
    <property type="entry name" value="M23ase_b-sheet_dom"/>
</dbReference>
<dbReference type="RefSeq" id="WP_011792846.1">
    <property type="nucleotide sequence ID" value="NC_008751.1"/>
</dbReference>
<dbReference type="PRINTS" id="PR01002">
    <property type="entry name" value="FLGFLGJ"/>
</dbReference>
<sequence length="610" mass="60985">MTAPLTDPSLARAASQQDDLVARKRSIDALRQRVGAQPDKAKKLREACEGFESVFLQKVWEQMRTTVPKEGYLHSREEQFWQSMFDQELAKKMSSAGGIGLADMLYDQLSSTLLSASRRSAAQGTHDAVPVDPVSALPERGAGQTASVVSGGDATAGAANPGEASAAAGASAPLYAPLSDAAHGQPTSAADGATEGMTTGQPAPPVPSASSASSPASSVNAADAGHASPVAAAGEASPPAVPLSPDQQAVLQRELAAYARQVAAQRSAAPVAGTTGTEQVATGAAVAAAGPTAASGPESATTSPAAPIPPAGHDAARAARSAGADFMTPPPVVRSPRNGRPDIPTTYRRNAGRRTDTASPAVTGPRVPSGQPVTRRPGMTPAEGAQAVQNAASTFAPSAAAAQGVPAPSAPQPPTLPGVPAYTPGVPGMVTPPQGATQPVPPVASPPSSPAGAPVGMPATRLASPVGGPAPAPLPGRLAWPVAGHISEGFGWRSDPVTGERAWHPGVDLAAAEGSPVRACWDGKVVFAGEQGDYGNLVVVEHAGGWRSYYGHNAALSVRAGDVVASGSELAKAGATGRANGPHVHFEVRLGELALNPETLAGKGNAPSAS</sequence>
<feature type="compositionally biased region" description="Low complexity" evidence="2">
    <location>
        <begin position="291"/>
        <end position="305"/>
    </location>
</feature>
<gene>
    <name evidence="5" type="ordered locus">Dvul_2424</name>
</gene>
<dbReference type="InterPro" id="IPR050570">
    <property type="entry name" value="Cell_wall_metabolism_enzyme"/>
</dbReference>
<dbReference type="EMBL" id="CP000527">
    <property type="protein sequence ID" value="ABM29440.1"/>
    <property type="molecule type" value="Genomic_DNA"/>
</dbReference>
<dbReference type="SUPFAM" id="SSF51261">
    <property type="entry name" value="Duplicated hybrid motif"/>
    <property type="match status" value="1"/>
</dbReference>
<feature type="compositionally biased region" description="Low complexity" evidence="2">
    <location>
        <begin position="208"/>
        <end position="224"/>
    </location>
</feature>
<dbReference type="AlphaFoldDB" id="A0A0H3AAJ2"/>
<feature type="domain" description="M23ase beta-sheet core" evidence="3">
    <location>
        <begin position="504"/>
        <end position="597"/>
    </location>
</feature>
<dbReference type="PANTHER" id="PTHR21666">
    <property type="entry name" value="PEPTIDASE-RELATED"/>
    <property type="match status" value="1"/>
</dbReference>
<feature type="region of interest" description="Disordered" evidence="2">
    <location>
        <begin position="291"/>
        <end position="386"/>
    </location>
</feature>
<dbReference type="PANTHER" id="PTHR21666:SF289">
    <property type="entry name" value="L-ALA--D-GLU ENDOPEPTIDASE"/>
    <property type="match status" value="1"/>
</dbReference>
<evidence type="ECO:0000313" key="6">
    <source>
        <dbReference type="Proteomes" id="UP000009173"/>
    </source>
</evidence>
<dbReference type="Pfam" id="PF10135">
    <property type="entry name" value="Rod-binding"/>
    <property type="match status" value="1"/>
</dbReference>